<proteinExistence type="predicted"/>
<feature type="domain" description="G-patch" evidence="2">
    <location>
        <begin position="15"/>
        <end position="61"/>
    </location>
</feature>
<dbReference type="InterPro" id="IPR000467">
    <property type="entry name" value="G_patch_dom"/>
</dbReference>
<feature type="compositionally biased region" description="Basic and acidic residues" evidence="1">
    <location>
        <begin position="170"/>
        <end position="180"/>
    </location>
</feature>
<accession>A0A7S3JRL5</accession>
<gene>
    <name evidence="3" type="ORF">ALAG00032_LOCUS3457</name>
</gene>
<reference evidence="3" key="1">
    <citation type="submission" date="2021-01" db="EMBL/GenBank/DDBJ databases">
        <authorList>
            <person name="Corre E."/>
            <person name="Pelletier E."/>
            <person name="Niang G."/>
            <person name="Scheremetjew M."/>
            <person name="Finn R."/>
            <person name="Kale V."/>
            <person name="Holt S."/>
            <person name="Cochrane G."/>
            <person name="Meng A."/>
            <person name="Brown T."/>
            <person name="Cohen L."/>
        </authorList>
    </citation>
    <scope>NUCLEOTIDE SEQUENCE</scope>
    <source>
        <strain evidence="3">CCMP1510</strain>
    </source>
</reference>
<dbReference type="EMBL" id="HBIJ01004928">
    <property type="protein sequence ID" value="CAE0362716.1"/>
    <property type="molecule type" value="Transcribed_RNA"/>
</dbReference>
<sequence length="197" mass="21765">MENIARRIFKDMTEFSDSAQKMMAAMGWKKGESLGKHQQGVNSYVKVQKRQEGLGLGLDRSEQHNKILLAKGSGKASFDDPGSPWWSDAFSAALAKANGGEKNPDSGSLDDIYKATGGARLGMRARLYQGAKLRRTEQSEMSLSKKNDEISSTKKKEEKKKKKKRSSSPNEDRSGSSKEVVKKRKKSSSSKNTIQTS</sequence>
<dbReference type="GO" id="GO:0003676">
    <property type="term" value="F:nucleic acid binding"/>
    <property type="evidence" value="ECO:0007669"/>
    <property type="project" value="InterPro"/>
</dbReference>
<feature type="region of interest" description="Disordered" evidence="1">
    <location>
        <begin position="129"/>
        <end position="197"/>
    </location>
</feature>
<feature type="compositionally biased region" description="Basic and acidic residues" evidence="1">
    <location>
        <begin position="134"/>
        <end position="156"/>
    </location>
</feature>
<dbReference type="PROSITE" id="PS50174">
    <property type="entry name" value="G_PATCH"/>
    <property type="match status" value="1"/>
</dbReference>
<dbReference type="AlphaFoldDB" id="A0A7S3JRL5"/>
<dbReference type="GO" id="GO:0005730">
    <property type="term" value="C:nucleolus"/>
    <property type="evidence" value="ECO:0007669"/>
    <property type="project" value="TreeGrafter"/>
</dbReference>
<evidence type="ECO:0000259" key="2">
    <source>
        <dbReference type="PROSITE" id="PS50174"/>
    </source>
</evidence>
<dbReference type="Pfam" id="PF01585">
    <property type="entry name" value="G-patch"/>
    <property type="match status" value="1"/>
</dbReference>
<dbReference type="SMART" id="SM00443">
    <property type="entry name" value="G_patch"/>
    <property type="match status" value="1"/>
</dbReference>
<dbReference type="PANTHER" id="PTHR23149">
    <property type="entry name" value="G PATCH DOMAIN CONTAINING PROTEIN"/>
    <property type="match status" value="1"/>
</dbReference>
<dbReference type="PANTHER" id="PTHR23149:SF9">
    <property type="entry name" value="G PATCH DOMAIN-CONTAINING PROTEIN 4"/>
    <property type="match status" value="1"/>
</dbReference>
<evidence type="ECO:0000256" key="1">
    <source>
        <dbReference type="SAM" id="MobiDB-lite"/>
    </source>
</evidence>
<dbReference type="InterPro" id="IPR050656">
    <property type="entry name" value="PINX1"/>
</dbReference>
<feature type="compositionally biased region" description="Basic residues" evidence="1">
    <location>
        <begin position="157"/>
        <end position="166"/>
    </location>
</feature>
<organism evidence="3">
    <name type="scientific">Aureoumbra lagunensis</name>
    <dbReference type="NCBI Taxonomy" id="44058"/>
    <lineage>
        <taxon>Eukaryota</taxon>
        <taxon>Sar</taxon>
        <taxon>Stramenopiles</taxon>
        <taxon>Ochrophyta</taxon>
        <taxon>Pelagophyceae</taxon>
        <taxon>Pelagomonadales</taxon>
        <taxon>Aureoumbra</taxon>
    </lineage>
</organism>
<evidence type="ECO:0000313" key="3">
    <source>
        <dbReference type="EMBL" id="CAE0362716.1"/>
    </source>
</evidence>
<name>A0A7S3JRL5_9STRA</name>
<protein>
    <recommendedName>
        <fullName evidence="2">G-patch domain-containing protein</fullName>
    </recommendedName>
</protein>